<keyword evidence="9" id="KW-1185">Reference proteome</keyword>
<keyword evidence="2" id="KW-1003">Cell membrane</keyword>
<dbReference type="Proteomes" id="UP000182498">
    <property type="component" value="Unassembled WGS sequence"/>
</dbReference>
<sequence length="140" mass="15268">MKPQKLYRIVADIEAVTWALLILGMLFKYAFDVTEVGVKIAGPVHGLAFITFVVVTALVWTNNRWSVGRGLLGLLSAVIPFCTIPFERSAARNGDLDGGWRQDNPLLATLTGRPKMTFGVLAGIIIVIFVVMMFIGGPFS</sequence>
<evidence type="ECO:0000256" key="1">
    <source>
        <dbReference type="ARBA" id="ARBA00004651"/>
    </source>
</evidence>
<feature type="transmembrane region" description="Helical" evidence="6">
    <location>
        <begin position="43"/>
        <end position="60"/>
    </location>
</feature>
<evidence type="ECO:0000256" key="4">
    <source>
        <dbReference type="ARBA" id="ARBA00022989"/>
    </source>
</evidence>
<dbReference type="OMA" id="HGFVFLC"/>
<dbReference type="PANTHER" id="PTHR40077:SF1">
    <property type="entry name" value="MEMBRANE PROTEIN"/>
    <property type="match status" value="1"/>
</dbReference>
<feature type="transmembrane region" description="Helical" evidence="6">
    <location>
        <begin position="9"/>
        <end position="31"/>
    </location>
</feature>
<dbReference type="OrthoDB" id="3396203at2"/>
<organism evidence="8 9">
    <name type="scientific">Corynebacterium variabile</name>
    <dbReference type="NCBI Taxonomy" id="1727"/>
    <lineage>
        <taxon>Bacteria</taxon>
        <taxon>Bacillati</taxon>
        <taxon>Actinomycetota</taxon>
        <taxon>Actinomycetes</taxon>
        <taxon>Mycobacteriales</taxon>
        <taxon>Corynebacteriaceae</taxon>
        <taxon>Corynebacterium</taxon>
    </lineage>
</organism>
<feature type="domain" description="DUF3817" evidence="7">
    <location>
        <begin position="5"/>
        <end position="92"/>
    </location>
</feature>
<keyword evidence="3 6" id="KW-0812">Transmembrane</keyword>
<name>A0A0X2NJ72_9CORY</name>
<dbReference type="EMBL" id="FAUH01000004">
    <property type="protein sequence ID" value="CUU65523.1"/>
    <property type="molecule type" value="Genomic_DNA"/>
</dbReference>
<evidence type="ECO:0000256" key="3">
    <source>
        <dbReference type="ARBA" id="ARBA00022692"/>
    </source>
</evidence>
<reference evidence="9" key="1">
    <citation type="submission" date="2015-11" db="EMBL/GenBank/DDBJ databases">
        <authorList>
            <person name="Dugat-Bony E."/>
        </authorList>
    </citation>
    <scope>NUCLEOTIDE SEQUENCE [LARGE SCALE GENOMIC DNA]</scope>
    <source>
        <strain evidence="9">Mu292</strain>
    </source>
</reference>
<protein>
    <submittedName>
        <fullName evidence="8">Integral membrane protein</fullName>
    </submittedName>
</protein>
<keyword evidence="4 6" id="KW-1133">Transmembrane helix</keyword>
<evidence type="ECO:0000256" key="2">
    <source>
        <dbReference type="ARBA" id="ARBA00022475"/>
    </source>
</evidence>
<evidence type="ECO:0000256" key="5">
    <source>
        <dbReference type="ARBA" id="ARBA00023136"/>
    </source>
</evidence>
<evidence type="ECO:0000313" key="9">
    <source>
        <dbReference type="Proteomes" id="UP000182498"/>
    </source>
</evidence>
<dbReference type="InterPro" id="IPR023845">
    <property type="entry name" value="DUF3817_TM"/>
</dbReference>
<comment type="subcellular location">
    <subcellularLocation>
        <location evidence="1">Cell membrane</location>
        <topology evidence="1">Multi-pass membrane protein</topology>
    </subcellularLocation>
</comment>
<evidence type="ECO:0000256" key="6">
    <source>
        <dbReference type="SAM" id="Phobius"/>
    </source>
</evidence>
<evidence type="ECO:0000313" key="8">
    <source>
        <dbReference type="EMBL" id="CUU65523.1"/>
    </source>
</evidence>
<dbReference type="PANTHER" id="PTHR40077">
    <property type="entry name" value="MEMBRANE PROTEIN-RELATED"/>
    <property type="match status" value="1"/>
</dbReference>
<feature type="transmembrane region" description="Helical" evidence="6">
    <location>
        <begin position="116"/>
        <end position="135"/>
    </location>
</feature>
<keyword evidence="5 6" id="KW-0472">Membrane</keyword>
<feature type="transmembrane region" description="Helical" evidence="6">
    <location>
        <begin position="67"/>
        <end position="86"/>
    </location>
</feature>
<evidence type="ECO:0000259" key="7">
    <source>
        <dbReference type="Pfam" id="PF12823"/>
    </source>
</evidence>
<dbReference type="Pfam" id="PF12823">
    <property type="entry name" value="DUF3817"/>
    <property type="match status" value="1"/>
</dbReference>
<accession>A0A0X2NJ72</accession>
<gene>
    <name evidence="8" type="ORF">CVAR292_00849</name>
</gene>
<proteinExistence type="predicted"/>
<dbReference type="GO" id="GO:0005886">
    <property type="term" value="C:plasma membrane"/>
    <property type="evidence" value="ECO:0007669"/>
    <property type="project" value="UniProtKB-SubCell"/>
</dbReference>
<dbReference type="NCBIfam" id="TIGR03954">
    <property type="entry name" value="integ_memb_HG"/>
    <property type="match status" value="1"/>
</dbReference>
<dbReference type="RefSeq" id="WP_014010067.1">
    <property type="nucleotide sequence ID" value="NZ_CAUTRP010000002.1"/>
</dbReference>
<dbReference type="AlphaFoldDB" id="A0A0X2NJ72"/>